<sequence length="316" mass="35005">MDDRLNLPDLSICLTDKLLDPPHSEPNRMNKPIFAFVIALFSPGLLSAQTLRERDIIYQRTEGVALTMDVFVPEKPNGVGIIKIVSGGWKSNHSKVKDGFSSPYTDQGYTVFAVFHGSQPRYQVRDIMGFMHRAVRFIRTNADRWNIDPDRIGVTGSSAGGHLSLILATKGGPGDPKANDPVDRASSAVQAACVFYPPTDYLNWSEPGDDCVGVGKQQRWQPAFGDESKTAETRQVLGRHMSPIYHVSEKTPPVSIIHGDADPIVPLYQSQSFQTVAESKGVPIQLVIKEGAKHGWPNKEADEVQFVNWFNQHLLK</sequence>
<dbReference type="PANTHER" id="PTHR48081:SF13">
    <property type="entry name" value="ALPHA_BETA HYDROLASE"/>
    <property type="match status" value="1"/>
</dbReference>
<dbReference type="EMBL" id="CP036525">
    <property type="protein sequence ID" value="QDT02196.1"/>
    <property type="molecule type" value="Genomic_DNA"/>
</dbReference>
<protein>
    <submittedName>
        <fullName evidence="3">Acetylxylan esterase</fullName>
        <ecNumber evidence="3">3.1.1.72</ecNumber>
    </submittedName>
</protein>
<organism evidence="3 4">
    <name type="scientific">Rubripirellula lacrimiformis</name>
    <dbReference type="NCBI Taxonomy" id="1930273"/>
    <lineage>
        <taxon>Bacteria</taxon>
        <taxon>Pseudomonadati</taxon>
        <taxon>Planctomycetota</taxon>
        <taxon>Planctomycetia</taxon>
        <taxon>Pirellulales</taxon>
        <taxon>Pirellulaceae</taxon>
        <taxon>Rubripirellula</taxon>
    </lineage>
</organism>
<dbReference type="Proteomes" id="UP000318538">
    <property type="component" value="Chromosome"/>
</dbReference>
<dbReference type="InterPro" id="IPR029058">
    <property type="entry name" value="AB_hydrolase_fold"/>
</dbReference>
<dbReference type="InterPro" id="IPR050300">
    <property type="entry name" value="GDXG_lipolytic_enzyme"/>
</dbReference>
<keyword evidence="4" id="KW-1185">Reference proteome</keyword>
<dbReference type="Gene3D" id="3.40.50.1820">
    <property type="entry name" value="alpha/beta hydrolase"/>
    <property type="match status" value="1"/>
</dbReference>
<keyword evidence="1 3" id="KW-0378">Hydrolase</keyword>
<proteinExistence type="predicted"/>
<evidence type="ECO:0000313" key="3">
    <source>
        <dbReference type="EMBL" id="QDT02196.1"/>
    </source>
</evidence>
<feature type="domain" description="BD-FAE-like" evidence="2">
    <location>
        <begin position="68"/>
        <end position="274"/>
    </location>
</feature>
<dbReference type="AlphaFoldDB" id="A0A517N4Y0"/>
<dbReference type="KEGG" id="rlc:K227x_05680"/>
<dbReference type="Pfam" id="PF20434">
    <property type="entry name" value="BD-FAE"/>
    <property type="match status" value="1"/>
</dbReference>
<accession>A0A517N4Y0</accession>
<reference evidence="3 4" key="1">
    <citation type="submission" date="2019-02" db="EMBL/GenBank/DDBJ databases">
        <title>Deep-cultivation of Planctomycetes and their phenomic and genomic characterization uncovers novel biology.</title>
        <authorList>
            <person name="Wiegand S."/>
            <person name="Jogler M."/>
            <person name="Boedeker C."/>
            <person name="Pinto D."/>
            <person name="Vollmers J."/>
            <person name="Rivas-Marin E."/>
            <person name="Kohn T."/>
            <person name="Peeters S.H."/>
            <person name="Heuer A."/>
            <person name="Rast P."/>
            <person name="Oberbeckmann S."/>
            <person name="Bunk B."/>
            <person name="Jeske O."/>
            <person name="Meyerdierks A."/>
            <person name="Storesund J.E."/>
            <person name="Kallscheuer N."/>
            <person name="Luecker S."/>
            <person name="Lage O.M."/>
            <person name="Pohl T."/>
            <person name="Merkel B.J."/>
            <person name="Hornburger P."/>
            <person name="Mueller R.-W."/>
            <person name="Bruemmer F."/>
            <person name="Labrenz M."/>
            <person name="Spormann A.M."/>
            <person name="Op den Camp H."/>
            <person name="Overmann J."/>
            <person name="Amann R."/>
            <person name="Jetten M.S.M."/>
            <person name="Mascher T."/>
            <person name="Medema M.H."/>
            <person name="Devos D.P."/>
            <person name="Kaster A.-K."/>
            <person name="Ovreas L."/>
            <person name="Rohde M."/>
            <person name="Galperin M.Y."/>
            <person name="Jogler C."/>
        </authorList>
    </citation>
    <scope>NUCLEOTIDE SEQUENCE [LARGE SCALE GENOMIC DNA]</scope>
    <source>
        <strain evidence="3 4">K22_7</strain>
    </source>
</reference>
<evidence type="ECO:0000313" key="4">
    <source>
        <dbReference type="Proteomes" id="UP000318538"/>
    </source>
</evidence>
<dbReference type="InterPro" id="IPR049492">
    <property type="entry name" value="BD-FAE-like_dom"/>
</dbReference>
<dbReference type="OrthoDB" id="265201at2"/>
<dbReference type="GO" id="GO:0046555">
    <property type="term" value="F:acetylxylan esterase activity"/>
    <property type="evidence" value="ECO:0007669"/>
    <property type="project" value="UniProtKB-EC"/>
</dbReference>
<gene>
    <name evidence="3" type="primary">axeA1_1</name>
    <name evidence="3" type="ORF">K227x_05680</name>
</gene>
<evidence type="ECO:0000256" key="1">
    <source>
        <dbReference type="ARBA" id="ARBA00022801"/>
    </source>
</evidence>
<evidence type="ECO:0000259" key="2">
    <source>
        <dbReference type="Pfam" id="PF20434"/>
    </source>
</evidence>
<dbReference type="PANTHER" id="PTHR48081">
    <property type="entry name" value="AB HYDROLASE SUPERFAMILY PROTEIN C4A8.06C"/>
    <property type="match status" value="1"/>
</dbReference>
<name>A0A517N4Y0_9BACT</name>
<dbReference type="EC" id="3.1.1.72" evidence="3"/>
<dbReference type="SUPFAM" id="SSF53474">
    <property type="entry name" value="alpha/beta-Hydrolases"/>
    <property type="match status" value="1"/>
</dbReference>